<accession>A0A0B2UK61</accession>
<dbReference type="EMBL" id="JPKZ01022174">
    <property type="protein sequence ID" value="KHN71456.1"/>
    <property type="molecule type" value="Genomic_DNA"/>
</dbReference>
<protein>
    <submittedName>
        <fullName evidence="1">Uncharacterized protein</fullName>
    </submittedName>
</protein>
<proteinExistence type="predicted"/>
<evidence type="ECO:0000313" key="1">
    <source>
        <dbReference type="EMBL" id="KHN71456.1"/>
    </source>
</evidence>
<evidence type="ECO:0000313" key="2">
    <source>
        <dbReference type="Proteomes" id="UP000031036"/>
    </source>
</evidence>
<keyword evidence="2" id="KW-1185">Reference proteome</keyword>
<comment type="caution">
    <text evidence="1">The sequence shown here is derived from an EMBL/GenBank/DDBJ whole genome shotgun (WGS) entry which is preliminary data.</text>
</comment>
<dbReference type="AlphaFoldDB" id="A0A0B2UK61"/>
<name>A0A0B2UK61_TOXCA</name>
<dbReference type="Proteomes" id="UP000031036">
    <property type="component" value="Unassembled WGS sequence"/>
</dbReference>
<reference evidence="1 2" key="1">
    <citation type="submission" date="2014-11" db="EMBL/GenBank/DDBJ databases">
        <title>Genetic blueprint of the zoonotic pathogen Toxocara canis.</title>
        <authorList>
            <person name="Zhu X.-Q."/>
            <person name="Korhonen P.K."/>
            <person name="Cai H."/>
            <person name="Young N.D."/>
            <person name="Nejsum P."/>
            <person name="von Samson-Himmelstjerna G."/>
            <person name="Boag P.R."/>
            <person name="Tan P."/>
            <person name="Li Q."/>
            <person name="Min J."/>
            <person name="Yang Y."/>
            <person name="Wang X."/>
            <person name="Fang X."/>
            <person name="Hall R.S."/>
            <person name="Hofmann A."/>
            <person name="Sternberg P.W."/>
            <person name="Jex A.R."/>
            <person name="Gasser R.B."/>
        </authorList>
    </citation>
    <scope>NUCLEOTIDE SEQUENCE [LARGE SCALE GENOMIC DNA]</scope>
    <source>
        <strain evidence="1">PN_DK_2014</strain>
    </source>
</reference>
<organism evidence="1 2">
    <name type="scientific">Toxocara canis</name>
    <name type="common">Canine roundworm</name>
    <dbReference type="NCBI Taxonomy" id="6265"/>
    <lineage>
        <taxon>Eukaryota</taxon>
        <taxon>Metazoa</taxon>
        <taxon>Ecdysozoa</taxon>
        <taxon>Nematoda</taxon>
        <taxon>Chromadorea</taxon>
        <taxon>Rhabditida</taxon>
        <taxon>Spirurina</taxon>
        <taxon>Ascaridomorpha</taxon>
        <taxon>Ascaridoidea</taxon>
        <taxon>Toxocaridae</taxon>
        <taxon>Toxocara</taxon>
    </lineage>
</organism>
<sequence>MCELQVIHKGLSARNCLLGEHDTAKGKHPYNEIKNNTLLRQKILMEGLRLTPPEGLILHHF</sequence>
<gene>
    <name evidence="1" type="ORF">Tcan_02252</name>
</gene>